<reference evidence="2 3" key="1">
    <citation type="journal article" date="2015" name="Nature">
        <title>rRNA introns, odd ribosomes, and small enigmatic genomes across a large radiation of phyla.</title>
        <authorList>
            <person name="Brown C.T."/>
            <person name="Hug L.A."/>
            <person name="Thomas B.C."/>
            <person name="Sharon I."/>
            <person name="Castelle C.J."/>
            <person name="Singh A."/>
            <person name="Wilkins M.J."/>
            <person name="Williams K.H."/>
            <person name="Banfield J.F."/>
        </authorList>
    </citation>
    <scope>NUCLEOTIDE SEQUENCE [LARGE SCALE GENOMIC DNA]</scope>
</reference>
<keyword evidence="1" id="KW-0812">Transmembrane</keyword>
<feature type="transmembrane region" description="Helical" evidence="1">
    <location>
        <begin position="28"/>
        <end position="48"/>
    </location>
</feature>
<gene>
    <name evidence="2" type="ORF">UT18_C0007G0051</name>
</gene>
<keyword evidence="1" id="KW-0472">Membrane</keyword>
<evidence type="ECO:0000313" key="2">
    <source>
        <dbReference type="EMBL" id="KKQ94795.1"/>
    </source>
</evidence>
<name>A0A0G0M365_UNCC2</name>
<evidence type="ECO:0000256" key="1">
    <source>
        <dbReference type="SAM" id="Phobius"/>
    </source>
</evidence>
<organism evidence="2 3">
    <name type="scientific">candidate division CPR2 bacterium GW2011_GWC2_39_10</name>
    <dbReference type="NCBI Taxonomy" id="1618345"/>
    <lineage>
        <taxon>Bacteria</taxon>
        <taxon>Bacteria division CPR2</taxon>
    </lineage>
</organism>
<comment type="caution">
    <text evidence="2">The sequence shown here is derived from an EMBL/GenBank/DDBJ whole genome shotgun (WGS) entry which is preliminary data.</text>
</comment>
<dbReference type="EMBL" id="LBVV01000007">
    <property type="protein sequence ID" value="KKQ94795.1"/>
    <property type="molecule type" value="Genomic_DNA"/>
</dbReference>
<feature type="transmembrane region" description="Helical" evidence="1">
    <location>
        <begin position="54"/>
        <end position="75"/>
    </location>
</feature>
<dbReference type="Proteomes" id="UP000034207">
    <property type="component" value="Unassembled WGS sequence"/>
</dbReference>
<sequence length="156" mass="17900">MIEVFLLKLLDVMLNTVRSAFFVRNKHFLASLLTAISTFTYFLIIVKLLQISSFFSIALVSLAAFLGSYIPPIIIRRLEKDKVWVFDITPNSNENGKEFANQMRNKGFSVVTYKSYNKGNECVVCSKVFSKNKTHSRLIKKNIPRGFKWHIVSAID</sequence>
<evidence type="ECO:0000313" key="3">
    <source>
        <dbReference type="Proteomes" id="UP000034207"/>
    </source>
</evidence>
<protein>
    <submittedName>
        <fullName evidence="2">Uncharacterized protein</fullName>
    </submittedName>
</protein>
<proteinExistence type="predicted"/>
<dbReference type="AlphaFoldDB" id="A0A0G0M365"/>
<accession>A0A0G0M365</accession>
<keyword evidence="1" id="KW-1133">Transmembrane helix</keyword>